<reference evidence="5 6" key="1">
    <citation type="journal article" date="2012" name="J. Bacteriol.">
        <title>Genome Sequence of Galbibacter marinum Type Strain ck-I2-15.</title>
        <authorList>
            <person name="Lai Q."/>
            <person name="Li C."/>
            <person name="Shao Z."/>
        </authorList>
    </citation>
    <scope>NUCLEOTIDE SEQUENCE [LARGE SCALE GENOMIC DNA]</scope>
    <source>
        <strain evidence="6">ck-I2-15</strain>
    </source>
</reference>
<dbReference type="GO" id="GO:0043565">
    <property type="term" value="F:sequence-specific DNA binding"/>
    <property type="evidence" value="ECO:0007669"/>
    <property type="project" value="InterPro"/>
</dbReference>
<dbReference type="Gene3D" id="1.10.10.60">
    <property type="entry name" value="Homeodomain-like"/>
    <property type="match status" value="2"/>
</dbReference>
<proteinExistence type="predicted"/>
<organism evidence="5 6">
    <name type="scientific">Galbibacter marinus</name>
    <dbReference type="NCBI Taxonomy" id="555500"/>
    <lineage>
        <taxon>Bacteria</taxon>
        <taxon>Pseudomonadati</taxon>
        <taxon>Bacteroidota</taxon>
        <taxon>Flavobacteriia</taxon>
        <taxon>Flavobacteriales</taxon>
        <taxon>Flavobacteriaceae</taxon>
        <taxon>Galbibacter</taxon>
    </lineage>
</organism>
<dbReference type="STRING" id="555500.I215_13867"/>
<protein>
    <submittedName>
        <fullName evidence="5">Helix-turn-helix domain-containing protein</fullName>
    </submittedName>
</protein>
<comment type="caution">
    <text evidence="5">The sequence shown here is derived from an EMBL/GenBank/DDBJ whole genome shotgun (WGS) entry which is preliminary data.</text>
</comment>
<dbReference type="Pfam" id="PF12833">
    <property type="entry name" value="HTH_18"/>
    <property type="match status" value="1"/>
</dbReference>
<evidence type="ECO:0000259" key="4">
    <source>
        <dbReference type="PROSITE" id="PS01124"/>
    </source>
</evidence>
<keyword evidence="2" id="KW-0238">DNA-binding</keyword>
<evidence type="ECO:0000313" key="6">
    <source>
        <dbReference type="Proteomes" id="UP000007364"/>
    </source>
</evidence>
<dbReference type="PANTHER" id="PTHR43280">
    <property type="entry name" value="ARAC-FAMILY TRANSCRIPTIONAL REGULATOR"/>
    <property type="match status" value="1"/>
</dbReference>
<dbReference type="InterPro" id="IPR009057">
    <property type="entry name" value="Homeodomain-like_sf"/>
</dbReference>
<evidence type="ECO:0000313" key="5">
    <source>
        <dbReference type="EMBL" id="EKF54156.1"/>
    </source>
</evidence>
<dbReference type="PROSITE" id="PS01124">
    <property type="entry name" value="HTH_ARAC_FAMILY_2"/>
    <property type="match status" value="1"/>
</dbReference>
<keyword evidence="6" id="KW-1185">Reference proteome</keyword>
<dbReference type="AlphaFoldDB" id="K2PZV6"/>
<dbReference type="PATRIC" id="fig|555500.3.peg.2856"/>
<keyword evidence="1" id="KW-0805">Transcription regulation</keyword>
<gene>
    <name evidence="5" type="ORF">I215_13867</name>
</gene>
<evidence type="ECO:0000256" key="3">
    <source>
        <dbReference type="ARBA" id="ARBA00023163"/>
    </source>
</evidence>
<dbReference type="GO" id="GO:0003700">
    <property type="term" value="F:DNA-binding transcription factor activity"/>
    <property type="evidence" value="ECO:0007669"/>
    <property type="project" value="InterPro"/>
</dbReference>
<name>K2PZV6_9FLAO</name>
<dbReference type="eggNOG" id="COG2207">
    <property type="taxonomic scope" value="Bacteria"/>
</dbReference>
<dbReference type="SMART" id="SM00342">
    <property type="entry name" value="HTH_ARAC"/>
    <property type="match status" value="1"/>
</dbReference>
<evidence type="ECO:0000256" key="2">
    <source>
        <dbReference type="ARBA" id="ARBA00023125"/>
    </source>
</evidence>
<accession>K2PZV6</accession>
<dbReference type="EMBL" id="AMSG01000030">
    <property type="protein sequence ID" value="EKF54156.1"/>
    <property type="molecule type" value="Genomic_DNA"/>
</dbReference>
<dbReference type="SUPFAM" id="SSF46689">
    <property type="entry name" value="Homeodomain-like"/>
    <property type="match status" value="1"/>
</dbReference>
<sequence>MSYSERFYKRQFITRKKSNHQILDKLENLLNSYFEENYVDKGIPSVQFVAEHLNLSPTYLSGLLKSLTGLSTQQHIQQKLIDKAKERLSTTQLTISEIAFELGFEHVQSFSKFFKNKTKKSPLEFRALYN</sequence>
<feature type="domain" description="HTH araC/xylS-type" evidence="4">
    <location>
        <begin position="28"/>
        <end position="128"/>
    </location>
</feature>
<dbReference type="PANTHER" id="PTHR43280:SF32">
    <property type="entry name" value="TRANSCRIPTIONAL REGULATORY PROTEIN"/>
    <property type="match status" value="1"/>
</dbReference>
<dbReference type="Proteomes" id="UP000007364">
    <property type="component" value="Unassembled WGS sequence"/>
</dbReference>
<evidence type="ECO:0000256" key="1">
    <source>
        <dbReference type="ARBA" id="ARBA00023015"/>
    </source>
</evidence>
<dbReference type="InterPro" id="IPR018060">
    <property type="entry name" value="HTH_AraC"/>
</dbReference>
<keyword evidence="3" id="KW-0804">Transcription</keyword>